<reference evidence="2 3" key="1">
    <citation type="submission" date="2019-06" db="EMBL/GenBank/DDBJ databases">
        <title>Sulfurimonas gotlandica sp. nov., a chemoautotrophic and psychrotolerant epsilonproteobacterium isolated from a pelagic redoxcline, and an emended description of the genus Sulfurimonas.</title>
        <authorList>
            <person name="Wang S."/>
            <person name="Jiang L."/>
            <person name="Shao Z."/>
        </authorList>
    </citation>
    <scope>NUCLEOTIDE SEQUENCE [LARGE SCALE GENOMIC DNA]</scope>
    <source>
        <strain evidence="2 3">B2</strain>
    </source>
</reference>
<sequence length="199" mass="23745">MHIKYIGPKPLISHTGITFDRNKEDKFVYLNIAVQFIKAIDHEYYEDRKYIYNMSSPRLSNDQLEDEIKKCCKNYQQLVDHQEHCIEDEVHEELERARENLTLNSIEREVLENNIRIMHDYLIQRSINKAVYYCVIERLAELVKKDNLDYIVAPMFETFVHVLHSVEGVLAEQKFPIDTNLEIFEENSQLFVKLDIINH</sequence>
<dbReference type="EMBL" id="CP041165">
    <property type="protein sequence ID" value="QOP42079.1"/>
    <property type="molecule type" value="Genomic_DNA"/>
</dbReference>
<evidence type="ECO:0000256" key="1">
    <source>
        <dbReference type="SAM" id="Coils"/>
    </source>
</evidence>
<proteinExistence type="predicted"/>
<dbReference type="AlphaFoldDB" id="A0A7M1AX99"/>
<name>A0A7M1AX99_9BACT</name>
<keyword evidence="3" id="KW-1185">Reference proteome</keyword>
<keyword evidence="1" id="KW-0175">Coiled coil</keyword>
<dbReference type="KEGG" id="smax:FJR03_10155"/>
<protein>
    <submittedName>
        <fullName evidence="2">Uncharacterized protein</fullName>
    </submittedName>
</protein>
<dbReference type="Proteomes" id="UP000593910">
    <property type="component" value="Chromosome"/>
</dbReference>
<accession>A0A7M1AX99</accession>
<dbReference type="RefSeq" id="WP_193113400.1">
    <property type="nucleotide sequence ID" value="NZ_CP041165.1"/>
</dbReference>
<gene>
    <name evidence="2" type="ORF">FJR03_10155</name>
</gene>
<feature type="coiled-coil region" evidence="1">
    <location>
        <begin position="61"/>
        <end position="114"/>
    </location>
</feature>
<evidence type="ECO:0000313" key="2">
    <source>
        <dbReference type="EMBL" id="QOP42079.1"/>
    </source>
</evidence>
<evidence type="ECO:0000313" key="3">
    <source>
        <dbReference type="Proteomes" id="UP000593910"/>
    </source>
</evidence>
<organism evidence="2 3">
    <name type="scientific">Sulfurimonas marina</name>
    <dbReference type="NCBI Taxonomy" id="2590551"/>
    <lineage>
        <taxon>Bacteria</taxon>
        <taxon>Pseudomonadati</taxon>
        <taxon>Campylobacterota</taxon>
        <taxon>Epsilonproteobacteria</taxon>
        <taxon>Campylobacterales</taxon>
        <taxon>Sulfurimonadaceae</taxon>
        <taxon>Sulfurimonas</taxon>
    </lineage>
</organism>